<evidence type="ECO:0000256" key="2">
    <source>
        <dbReference type="ARBA" id="ARBA00024867"/>
    </source>
</evidence>
<dbReference type="Proteomes" id="UP000050833">
    <property type="component" value="Unassembled WGS sequence"/>
</dbReference>
<evidence type="ECO:0000313" key="6">
    <source>
        <dbReference type="EMBL" id="KQC85315.1"/>
    </source>
</evidence>
<feature type="domain" description="HTH LytTR-type" evidence="5">
    <location>
        <begin position="154"/>
        <end position="255"/>
    </location>
</feature>
<dbReference type="EMBL" id="LLKB01000005">
    <property type="protein sequence ID" value="KQC85315.1"/>
    <property type="molecule type" value="Genomic_DNA"/>
</dbReference>
<dbReference type="PROSITE" id="PS50930">
    <property type="entry name" value="HTH_LYTTR"/>
    <property type="match status" value="1"/>
</dbReference>
<evidence type="ECO:0000256" key="3">
    <source>
        <dbReference type="PROSITE-ProRule" id="PRU00169"/>
    </source>
</evidence>
<dbReference type="PANTHER" id="PTHR37299">
    <property type="entry name" value="TRANSCRIPTIONAL REGULATOR-RELATED"/>
    <property type="match status" value="1"/>
</dbReference>
<organism evidence="6 7">
    <name type="scientific">Butyribacter intestini</name>
    <dbReference type="NCBI Taxonomy" id="1703332"/>
    <lineage>
        <taxon>Bacteria</taxon>
        <taxon>Bacillati</taxon>
        <taxon>Bacillota</taxon>
        <taxon>Clostridia</taxon>
        <taxon>Lachnospirales</taxon>
        <taxon>Lachnospiraceae</taxon>
        <taxon>Butyribacter</taxon>
    </lineage>
</organism>
<feature type="modified residue" description="4-aspartylphosphate" evidence="3">
    <location>
        <position position="78"/>
    </location>
</feature>
<dbReference type="AlphaFoldDB" id="A0AAW3JT05"/>
<evidence type="ECO:0000256" key="1">
    <source>
        <dbReference type="ARBA" id="ARBA00018672"/>
    </source>
</evidence>
<proteinExistence type="predicted"/>
<dbReference type="GO" id="GO:0003677">
    <property type="term" value="F:DNA binding"/>
    <property type="evidence" value="ECO:0007669"/>
    <property type="project" value="InterPro"/>
</dbReference>
<dbReference type="SMART" id="SM00850">
    <property type="entry name" value="LytTR"/>
    <property type="match status" value="1"/>
</dbReference>
<dbReference type="Gene3D" id="3.40.50.2300">
    <property type="match status" value="1"/>
</dbReference>
<comment type="caution">
    <text evidence="6">The sequence shown here is derived from an EMBL/GenBank/DDBJ whole genome shotgun (WGS) entry which is preliminary data.</text>
</comment>
<keyword evidence="7" id="KW-1185">Reference proteome</keyword>
<dbReference type="SUPFAM" id="SSF52172">
    <property type="entry name" value="CheY-like"/>
    <property type="match status" value="1"/>
</dbReference>
<evidence type="ECO:0000259" key="5">
    <source>
        <dbReference type="PROSITE" id="PS50930"/>
    </source>
</evidence>
<protein>
    <recommendedName>
        <fullName evidence="1">Stage 0 sporulation protein A homolog</fullName>
    </recommendedName>
</protein>
<reference evidence="6 7" key="1">
    <citation type="submission" date="2015-10" db="EMBL/GenBank/DDBJ databases">
        <title>Butyribacter intestini gen. nov., sp. nov., a butyric acid-producing bacterium of the family Lachnospiraceae isolated from the human faeces.</title>
        <authorList>
            <person name="Zou Y."/>
            <person name="Xue W."/>
            <person name="Luo G."/>
            <person name="Lv M."/>
        </authorList>
    </citation>
    <scope>NUCLEOTIDE SEQUENCE [LARGE SCALE GENOMIC DNA]</scope>
    <source>
        <strain evidence="6 7">TF01-11</strain>
    </source>
</reference>
<dbReference type="Gene3D" id="2.40.50.1020">
    <property type="entry name" value="LytTr DNA-binding domain"/>
    <property type="match status" value="1"/>
</dbReference>
<dbReference type="InterPro" id="IPR011006">
    <property type="entry name" value="CheY-like_superfamily"/>
</dbReference>
<dbReference type="RefSeq" id="WP_055945125.1">
    <property type="nucleotide sequence ID" value="NZ_JAQDDZ010000006.1"/>
</dbReference>
<evidence type="ECO:0000259" key="4">
    <source>
        <dbReference type="PROSITE" id="PS50110"/>
    </source>
</evidence>
<feature type="domain" description="Response regulatory" evidence="4">
    <location>
        <begin position="23"/>
        <end position="141"/>
    </location>
</feature>
<dbReference type="InterPro" id="IPR001789">
    <property type="entry name" value="Sig_transdc_resp-reg_receiver"/>
</dbReference>
<sequence>MCKKLAQIYDTMKEKGEKYRNMNIIICDDIKEYADKIYSIVKNYFAKINLPVNIQTYNSGKTMLKESDLKSTDILFLDVEMDEKNGMEVAEEIRNMNFDIYIVYVSAHIQYASEGYKYEAVRYVLKNKLLTAGIEESLSSIIKRKNNEKRKMIFSFTDKKRTIDISELLYIESRKHKLIFFVYENQKTVEYEMYGKLSMYEKELKLYGFERVHQSFLVNMHCVTGYKRYEVELKSGEQISVPRARYNEVAKLICKYMGE</sequence>
<keyword evidence="3" id="KW-0597">Phosphoprotein</keyword>
<dbReference type="GO" id="GO:0000156">
    <property type="term" value="F:phosphorelay response regulator activity"/>
    <property type="evidence" value="ECO:0007669"/>
    <property type="project" value="InterPro"/>
</dbReference>
<dbReference type="InterPro" id="IPR007492">
    <property type="entry name" value="LytTR_DNA-bd_dom"/>
</dbReference>
<accession>A0AAW3JT05</accession>
<dbReference type="PROSITE" id="PS50110">
    <property type="entry name" value="RESPONSE_REGULATORY"/>
    <property type="match status" value="1"/>
</dbReference>
<evidence type="ECO:0000313" key="7">
    <source>
        <dbReference type="Proteomes" id="UP000050833"/>
    </source>
</evidence>
<comment type="function">
    <text evidence="2">May play the central regulatory role in sporulation. It may be an element of the effector pathway responsible for the activation of sporulation genes in response to nutritional stress. Spo0A may act in concert with spo0H (a sigma factor) to control the expression of some genes that are critical to the sporulation process.</text>
</comment>
<dbReference type="Pfam" id="PF04397">
    <property type="entry name" value="LytTR"/>
    <property type="match status" value="1"/>
</dbReference>
<dbReference type="InterPro" id="IPR046947">
    <property type="entry name" value="LytR-like"/>
</dbReference>
<dbReference type="PANTHER" id="PTHR37299:SF1">
    <property type="entry name" value="STAGE 0 SPORULATION PROTEIN A HOMOLOG"/>
    <property type="match status" value="1"/>
</dbReference>
<dbReference type="Pfam" id="PF00072">
    <property type="entry name" value="Response_reg"/>
    <property type="match status" value="1"/>
</dbReference>
<gene>
    <name evidence="6" type="ORF">APZ18_11555</name>
</gene>
<name>A0AAW3JT05_9FIRM</name>